<evidence type="ECO:0000313" key="2">
    <source>
        <dbReference type="Proteomes" id="UP000004848"/>
    </source>
</evidence>
<accession>A0NPM5</accession>
<dbReference type="Proteomes" id="UP000004848">
    <property type="component" value="Unassembled WGS sequence"/>
</dbReference>
<comment type="caution">
    <text evidence="1">The sequence shown here is derived from an EMBL/GenBank/DDBJ whole genome shotgun (WGS) entry which is preliminary data.</text>
</comment>
<organism evidence="1 2">
    <name type="scientific">Roseibium aggregatum (strain ATCC 25650 / DSM 13394 / JCM 20685 / NBRC 16684 / NCIMB 2208 / IAM 12614 / B1)</name>
    <name type="common">Stappia aggregata</name>
    <dbReference type="NCBI Taxonomy" id="384765"/>
    <lineage>
        <taxon>Bacteria</taxon>
        <taxon>Pseudomonadati</taxon>
        <taxon>Pseudomonadota</taxon>
        <taxon>Alphaproteobacteria</taxon>
        <taxon>Hyphomicrobiales</taxon>
        <taxon>Stappiaceae</taxon>
        <taxon>Roseibium</taxon>
    </lineage>
</organism>
<dbReference type="EMBL" id="AAUW01000003">
    <property type="protein sequence ID" value="EAV45388.1"/>
    <property type="molecule type" value="Genomic_DNA"/>
</dbReference>
<protein>
    <submittedName>
        <fullName evidence="1">Uncharacterized protein</fullName>
    </submittedName>
</protein>
<dbReference type="AlphaFoldDB" id="A0NPM5"/>
<proteinExistence type="predicted"/>
<sequence length="46" mass="4849">MVFPSIVIPDKRSASRIGEAVIPVVTYLFLFGTGSLPESLKGRAGA</sequence>
<name>A0NPM5_ROSAI</name>
<reference evidence="1 2" key="1">
    <citation type="submission" date="2006-05" db="EMBL/GenBank/DDBJ databases">
        <authorList>
            <person name="King G."/>
            <person name="Ferriera S."/>
            <person name="Johnson J."/>
            <person name="Kravitz S."/>
            <person name="Beeson K."/>
            <person name="Sutton G."/>
            <person name="Rogers Y.-H."/>
            <person name="Friedman R."/>
            <person name="Frazier M."/>
            <person name="Venter J.C."/>
        </authorList>
    </citation>
    <scope>NUCLEOTIDE SEQUENCE [LARGE SCALE GENOMIC DNA]</scope>
    <source>
        <strain evidence="2">ATCC 25650 / DSM 13394 / JCM 20685 / NBRC 16684 / NCIMB 2208 / IAM 12614 / B1</strain>
    </source>
</reference>
<evidence type="ECO:0000313" key="1">
    <source>
        <dbReference type="EMBL" id="EAV45388.1"/>
    </source>
</evidence>
<gene>
    <name evidence="1" type="ORF">SIAM614_18724</name>
</gene>